<sequence length="466" mass="51759">MSKSDDRVELFNRAPRPSSPSSSFQSSSQSSMFPAPPALTSLTESLQTAGATVEALDRQNDSLQHSKDLIHNEAYLLTKSDRILRGMGSWSGWAYNTFVKSESTELRNSSTRNVTSVESKRYSGTDPLCISLLNQLNSYKVNVELMSSASSKQRQVLNEVCAEILDKIRGILSREEGGDRKVVFDNVRKELMKMQVDYNKVEVKDEWSELMNAGLPFPPVRDVDVTSSSLSADEPMSEQKQILRQQDNDLMQLSQGLETLKSISVSMNESLVEQNKTIEEIDTTTEVCNEKARRVVRRAGRLNRKAGWAKDAVFMGWYVVGLGGGRHFLGVEGEEIVKVEGMKVGGRVKDKVVWAIYRRKEYNCVGFKAGLTDRYIGMDFWGGYSCKSTKFESKQEFEVDDEEKMGTYGTRVLSASAGWGKGTFLSWEEGEGGKGGGLKAGEAGRFWIKKVDYIPLGGGGEDGDGH</sequence>
<evidence type="ECO:0000259" key="2">
    <source>
        <dbReference type="PROSITE" id="PS50192"/>
    </source>
</evidence>
<comment type="caution">
    <text evidence="3">The sequence shown here is derived from an EMBL/GenBank/DDBJ whole genome shotgun (WGS) entry which is preliminary data.</text>
</comment>
<dbReference type="CDD" id="cd15841">
    <property type="entry name" value="SNARE_Qc"/>
    <property type="match status" value="1"/>
</dbReference>
<feature type="compositionally biased region" description="Basic and acidic residues" evidence="1">
    <location>
        <begin position="1"/>
        <end position="10"/>
    </location>
</feature>
<evidence type="ECO:0000256" key="1">
    <source>
        <dbReference type="SAM" id="MobiDB-lite"/>
    </source>
</evidence>
<protein>
    <recommendedName>
        <fullName evidence="2">t-SNARE coiled-coil homology domain-containing protein</fullName>
    </recommendedName>
</protein>
<dbReference type="SUPFAM" id="SSF58038">
    <property type="entry name" value="SNARE fusion complex"/>
    <property type="match status" value="1"/>
</dbReference>
<feature type="compositionally biased region" description="Low complexity" evidence="1">
    <location>
        <begin position="13"/>
        <end position="33"/>
    </location>
</feature>
<feature type="domain" description="T-SNARE coiled-coil homology" evidence="2">
    <location>
        <begin position="240"/>
        <end position="302"/>
    </location>
</feature>
<feature type="region of interest" description="Disordered" evidence="1">
    <location>
        <begin position="1"/>
        <end position="38"/>
    </location>
</feature>
<proteinExistence type="predicted"/>
<evidence type="ECO:0000313" key="4">
    <source>
        <dbReference type="Proteomes" id="UP001165160"/>
    </source>
</evidence>
<dbReference type="AlphaFoldDB" id="A0A9W6Z9P2"/>
<accession>A0A9W6Z9P2</accession>
<reference evidence="4" key="1">
    <citation type="journal article" date="2023" name="Commun. Biol.">
        <title>Genome analysis of Parmales, the sister group of diatoms, reveals the evolutionary specialization of diatoms from phago-mixotrophs to photoautotrophs.</title>
        <authorList>
            <person name="Ban H."/>
            <person name="Sato S."/>
            <person name="Yoshikawa S."/>
            <person name="Yamada K."/>
            <person name="Nakamura Y."/>
            <person name="Ichinomiya M."/>
            <person name="Sato N."/>
            <person name="Blanc-Mathieu R."/>
            <person name="Endo H."/>
            <person name="Kuwata A."/>
            <person name="Ogata H."/>
        </authorList>
    </citation>
    <scope>NUCLEOTIDE SEQUENCE [LARGE SCALE GENOMIC DNA]</scope>
    <source>
        <strain evidence="4">NIES 3699</strain>
    </source>
</reference>
<dbReference type="SMART" id="SM00397">
    <property type="entry name" value="t_SNARE"/>
    <property type="match status" value="1"/>
</dbReference>
<name>A0A9W6Z9P2_9STRA</name>
<dbReference type="Proteomes" id="UP001165160">
    <property type="component" value="Unassembled WGS sequence"/>
</dbReference>
<dbReference type="Gene3D" id="1.20.5.110">
    <property type="match status" value="2"/>
</dbReference>
<keyword evidence="4" id="KW-1185">Reference proteome</keyword>
<dbReference type="EMBL" id="BRXX01000581">
    <property type="protein sequence ID" value="GMH48141.1"/>
    <property type="molecule type" value="Genomic_DNA"/>
</dbReference>
<gene>
    <name evidence="3" type="ORF">TrVE_jg11639</name>
</gene>
<evidence type="ECO:0000313" key="3">
    <source>
        <dbReference type="EMBL" id="GMH48141.1"/>
    </source>
</evidence>
<dbReference type="InterPro" id="IPR000727">
    <property type="entry name" value="T_SNARE_dom"/>
</dbReference>
<dbReference type="PROSITE" id="PS50192">
    <property type="entry name" value="T_SNARE"/>
    <property type="match status" value="1"/>
</dbReference>
<organism evidence="3 4">
    <name type="scientific">Triparma verrucosa</name>
    <dbReference type="NCBI Taxonomy" id="1606542"/>
    <lineage>
        <taxon>Eukaryota</taxon>
        <taxon>Sar</taxon>
        <taxon>Stramenopiles</taxon>
        <taxon>Ochrophyta</taxon>
        <taxon>Bolidophyceae</taxon>
        <taxon>Parmales</taxon>
        <taxon>Triparmaceae</taxon>
        <taxon>Triparma</taxon>
    </lineage>
</organism>